<keyword evidence="7" id="KW-0472">Membrane</keyword>
<evidence type="ECO:0000256" key="6">
    <source>
        <dbReference type="ARBA" id="ARBA00046271"/>
    </source>
</evidence>
<feature type="region of interest" description="Disordered" evidence="8">
    <location>
        <begin position="1"/>
        <end position="121"/>
    </location>
</feature>
<evidence type="ECO:0000256" key="8">
    <source>
        <dbReference type="SAM" id="MobiDB-lite"/>
    </source>
</evidence>
<dbReference type="InterPro" id="IPR006785">
    <property type="entry name" value="Pex14_N"/>
</dbReference>
<proteinExistence type="inferred from homology"/>
<dbReference type="GO" id="GO:0016560">
    <property type="term" value="P:protein import into peroxisome matrix, docking"/>
    <property type="evidence" value="ECO:0007669"/>
    <property type="project" value="UniProtKB-UniRule"/>
</dbReference>
<feature type="compositionally biased region" description="Low complexity" evidence="8">
    <location>
        <begin position="1"/>
        <end position="10"/>
    </location>
</feature>
<comment type="caution">
    <text evidence="10">The sequence shown here is derived from an EMBL/GenBank/DDBJ whole genome shotgun (WGS) entry which is preliminary data.</text>
</comment>
<evidence type="ECO:0000259" key="9">
    <source>
        <dbReference type="Pfam" id="PF04695"/>
    </source>
</evidence>
<dbReference type="GO" id="GO:0005778">
    <property type="term" value="C:peroxisomal membrane"/>
    <property type="evidence" value="ECO:0007669"/>
    <property type="project" value="UniProtKB-SubCell"/>
</dbReference>
<organism evidence="10 11">
    <name type="scientific">Actinomortierella ambigua</name>
    <dbReference type="NCBI Taxonomy" id="1343610"/>
    <lineage>
        <taxon>Eukaryota</taxon>
        <taxon>Fungi</taxon>
        <taxon>Fungi incertae sedis</taxon>
        <taxon>Mucoromycota</taxon>
        <taxon>Mortierellomycotina</taxon>
        <taxon>Mortierellomycetes</taxon>
        <taxon>Mortierellales</taxon>
        <taxon>Mortierellaceae</taxon>
        <taxon>Actinomortierella</taxon>
    </lineage>
</organism>
<evidence type="ECO:0000256" key="2">
    <source>
        <dbReference type="ARBA" id="ARBA00023010"/>
    </source>
</evidence>
<evidence type="ECO:0000313" key="11">
    <source>
        <dbReference type="Proteomes" id="UP000807716"/>
    </source>
</evidence>
<comment type="function">
    <text evidence="7">Component of the PEX13-PEX14 docking complex, a translocon channel that specifically mediates the import of peroxisomal cargo proteins bound to PEX5 receptor. The PEX13-PEX14 docking complex forms a large import pore which can be opened to a diameter of about 9 nm. Mechanistically, PEX5 receptor along with cargo proteins associates with the PEX14 subunit of the PEX13-PEX14 docking complex in the cytosol, leading to the insertion of the receptor into the organelle membrane with the concomitant translocation of the cargo into the peroxisome matrix.</text>
</comment>
<evidence type="ECO:0000256" key="7">
    <source>
        <dbReference type="RuleBase" id="RU367032"/>
    </source>
</evidence>
<keyword evidence="3 7" id="KW-0576">Peroxisome</keyword>
<feature type="compositionally biased region" description="Low complexity" evidence="8">
    <location>
        <begin position="64"/>
        <end position="121"/>
    </location>
</feature>
<sequence>MSSTDSSASPQEPPAAPTMTAPVSPATDATSGQALTADQRSQRRGELLKRQREAREKAQQLAQAARANANGAGATSSSAAAAPPTTPTTTTTTTTSATTNTATTTPAAGTTTTITPSSAPADVPVRENLVQQAIAFLSSPNVRSADEAKKTQFLEKKGLTTKEIEIARSRISAGAGSSAPANTTVTTTAAPATQTSHAGTGGAGGAAAGPVPPPVPPRTYASQLYPTQVPPPQQQMAYMMPQQQQVAPVDPLAFRRKLIVALLVSGGITALTGIVVQKLLYPMVRGITGARRTMAVAQTELLKKLKERLAGYKDYLQSLRLGDSYSRRRIQKASDNNEESTKKTTIEEVNEDGTPVDTQAVTTTTTATTTTTKSTIMTLPSTMEQLDKFSETLERHSKSMTFEELKAVRSITQDLAEYITKETYSLTSSLAYPTSRYYGYNTAGAAAANSGKGGLNDPTTPEAALRSEIRSLKGLLLNWRNFPTTKESNALTPPNGVPSLVQAQ</sequence>
<feature type="domain" description="Peroxisome membrane anchor protein Pex14p N-terminal" evidence="9">
    <location>
        <begin position="126"/>
        <end position="166"/>
    </location>
</feature>
<reference evidence="10" key="1">
    <citation type="journal article" date="2020" name="Fungal Divers.">
        <title>Resolving the Mortierellaceae phylogeny through synthesis of multi-gene phylogenetics and phylogenomics.</title>
        <authorList>
            <person name="Vandepol N."/>
            <person name="Liber J."/>
            <person name="Desiro A."/>
            <person name="Na H."/>
            <person name="Kennedy M."/>
            <person name="Barry K."/>
            <person name="Grigoriev I.V."/>
            <person name="Miller A.N."/>
            <person name="O'Donnell K."/>
            <person name="Stajich J.E."/>
            <person name="Bonito G."/>
        </authorList>
    </citation>
    <scope>NUCLEOTIDE SEQUENCE</scope>
    <source>
        <strain evidence="10">BC1065</strain>
    </source>
</reference>
<evidence type="ECO:0000256" key="4">
    <source>
        <dbReference type="ARBA" id="ARBA00029502"/>
    </source>
</evidence>
<dbReference type="GO" id="GO:0005102">
    <property type="term" value="F:signaling receptor binding"/>
    <property type="evidence" value="ECO:0007669"/>
    <property type="project" value="TreeGrafter"/>
</dbReference>
<keyword evidence="7" id="KW-0813">Transport</keyword>
<keyword evidence="2" id="KW-0811">Translocation</keyword>
<dbReference type="Proteomes" id="UP000807716">
    <property type="component" value="Unassembled WGS sequence"/>
</dbReference>
<dbReference type="AlphaFoldDB" id="A0A9P6Q9K5"/>
<dbReference type="EMBL" id="JAAAJB010000188">
    <property type="protein sequence ID" value="KAG0262411.1"/>
    <property type="molecule type" value="Genomic_DNA"/>
</dbReference>
<evidence type="ECO:0000256" key="1">
    <source>
        <dbReference type="ARBA" id="ARBA00005443"/>
    </source>
</evidence>
<keyword evidence="7" id="KW-0653">Protein transport</keyword>
<dbReference type="GO" id="GO:1990429">
    <property type="term" value="C:peroxisomal importomer complex"/>
    <property type="evidence" value="ECO:0007669"/>
    <property type="project" value="TreeGrafter"/>
</dbReference>
<accession>A0A9P6Q9K5</accession>
<comment type="subcellular location">
    <subcellularLocation>
        <location evidence="6 7">Peroxisome membrane</location>
    </subcellularLocation>
</comment>
<feature type="compositionally biased region" description="Low complexity" evidence="8">
    <location>
        <begin position="172"/>
        <end position="195"/>
    </location>
</feature>
<dbReference type="PANTHER" id="PTHR23058">
    <property type="entry name" value="PEROXISOMAL MEMBRANE PROTEIN PEX14"/>
    <property type="match status" value="1"/>
</dbReference>
<protein>
    <recommendedName>
        <fullName evidence="4 7">Peroxisomal membrane protein PEX14</fullName>
    </recommendedName>
    <alternativeName>
        <fullName evidence="5 7">Peroxin-14</fullName>
    </alternativeName>
</protein>
<dbReference type="OrthoDB" id="441517at2759"/>
<evidence type="ECO:0000256" key="3">
    <source>
        <dbReference type="ARBA" id="ARBA00023140"/>
    </source>
</evidence>
<feature type="region of interest" description="Disordered" evidence="8">
    <location>
        <begin position="172"/>
        <end position="221"/>
    </location>
</feature>
<keyword evidence="11" id="KW-1185">Reference proteome</keyword>
<name>A0A9P6Q9K5_9FUNG</name>
<comment type="similarity">
    <text evidence="1 7">Belongs to the peroxin-14 family.</text>
</comment>
<feature type="compositionally biased region" description="Basic and acidic residues" evidence="8">
    <location>
        <begin position="40"/>
        <end position="58"/>
    </location>
</feature>
<dbReference type="InterPro" id="IPR025655">
    <property type="entry name" value="PEX14"/>
</dbReference>
<dbReference type="InterPro" id="IPR036388">
    <property type="entry name" value="WH-like_DNA-bd_sf"/>
</dbReference>
<dbReference type="Gene3D" id="1.10.10.10">
    <property type="entry name" value="Winged helix-like DNA-binding domain superfamily/Winged helix DNA-binding domain"/>
    <property type="match status" value="1"/>
</dbReference>
<feature type="compositionally biased region" description="Polar residues" evidence="8">
    <location>
        <begin position="27"/>
        <end position="39"/>
    </location>
</feature>
<dbReference type="Pfam" id="PF04695">
    <property type="entry name" value="Pex14_N"/>
    <property type="match status" value="1"/>
</dbReference>
<evidence type="ECO:0000313" key="10">
    <source>
        <dbReference type="EMBL" id="KAG0262411.1"/>
    </source>
</evidence>
<evidence type="ECO:0000256" key="5">
    <source>
        <dbReference type="ARBA" id="ARBA00029691"/>
    </source>
</evidence>
<gene>
    <name evidence="10" type="ORF">DFQ27_002337</name>
</gene>
<dbReference type="PANTHER" id="PTHR23058:SF5">
    <property type="entry name" value="PEROXISOMAL MEMBRANE PROTEIN PEX14"/>
    <property type="match status" value="1"/>
</dbReference>